<feature type="region of interest" description="Disordered" evidence="1">
    <location>
        <begin position="41"/>
        <end position="71"/>
    </location>
</feature>
<evidence type="ECO:0000256" key="1">
    <source>
        <dbReference type="SAM" id="MobiDB-lite"/>
    </source>
</evidence>
<evidence type="ECO:0000313" key="2">
    <source>
        <dbReference type="EMBL" id="MFC7275831.1"/>
    </source>
</evidence>
<dbReference type="RefSeq" id="WP_378969383.1">
    <property type="nucleotide sequence ID" value="NZ_JBHTBJ010000011.1"/>
</dbReference>
<gene>
    <name evidence="2" type="ORF">ACFQS1_17715</name>
</gene>
<dbReference type="Pfam" id="PF19698">
    <property type="entry name" value="DUF6197"/>
    <property type="match status" value="1"/>
</dbReference>
<protein>
    <submittedName>
        <fullName evidence="2">Uncharacterized protein</fullName>
    </submittedName>
</protein>
<sequence>MSISVTASRSAGLIARFASALKAVPRAVWAAAVPGGASRVSLEDAPGGVSRAEPSPGRASRAEPSPGGQFRRRHEDALAVLSATRGVIARGWVQNTWYVVETPAGPRSIRQRFLPGRFDRRRVVGACLIGAVVHGAWQLSPRPEYAYPAIDALWHTLFDADATWDADPVGPMTPPLVRAARVRDLTTWNDRGHRAKDEVLRLLDLTTARVSARRDAAVGA</sequence>
<dbReference type="EMBL" id="JBHTBJ010000011">
    <property type="protein sequence ID" value="MFC7275831.1"/>
    <property type="molecule type" value="Genomic_DNA"/>
</dbReference>
<reference evidence="3" key="1">
    <citation type="journal article" date="2019" name="Int. J. Syst. Evol. Microbiol.">
        <title>The Global Catalogue of Microorganisms (GCM) 10K type strain sequencing project: providing services to taxonomists for standard genome sequencing and annotation.</title>
        <authorList>
            <consortium name="The Broad Institute Genomics Platform"/>
            <consortium name="The Broad Institute Genome Sequencing Center for Infectious Disease"/>
            <person name="Wu L."/>
            <person name="Ma J."/>
        </authorList>
    </citation>
    <scope>NUCLEOTIDE SEQUENCE [LARGE SCALE GENOMIC DNA]</scope>
    <source>
        <strain evidence="3">XZYJT-10</strain>
    </source>
</reference>
<evidence type="ECO:0000313" key="3">
    <source>
        <dbReference type="Proteomes" id="UP001596548"/>
    </source>
</evidence>
<dbReference type="InterPro" id="IPR045677">
    <property type="entry name" value="DUF6197"/>
</dbReference>
<keyword evidence="3" id="KW-1185">Reference proteome</keyword>
<organism evidence="2 3">
    <name type="scientific">Paractinoplanes rhizophilus</name>
    <dbReference type="NCBI Taxonomy" id="1416877"/>
    <lineage>
        <taxon>Bacteria</taxon>
        <taxon>Bacillati</taxon>
        <taxon>Actinomycetota</taxon>
        <taxon>Actinomycetes</taxon>
        <taxon>Micromonosporales</taxon>
        <taxon>Micromonosporaceae</taxon>
        <taxon>Paractinoplanes</taxon>
    </lineage>
</organism>
<proteinExistence type="predicted"/>
<comment type="caution">
    <text evidence="2">The sequence shown here is derived from an EMBL/GenBank/DDBJ whole genome shotgun (WGS) entry which is preliminary data.</text>
</comment>
<name>A0ABW2HVL4_9ACTN</name>
<dbReference type="Proteomes" id="UP001596548">
    <property type="component" value="Unassembled WGS sequence"/>
</dbReference>
<accession>A0ABW2HVL4</accession>